<evidence type="ECO:0000256" key="4">
    <source>
        <dbReference type="ARBA" id="ARBA00022519"/>
    </source>
</evidence>
<accession>A0AB36R7P9</accession>
<keyword evidence="6 8" id="KW-1133">Transmembrane helix</keyword>
<comment type="caution">
    <text evidence="10">The sequence shown here is derived from an EMBL/GenBank/DDBJ whole genome shotgun (WGS) entry which is preliminary data.</text>
</comment>
<keyword evidence="7 8" id="KW-0472">Membrane</keyword>
<keyword evidence="2 8" id="KW-0813">Transport</keyword>
<dbReference type="EMBL" id="NPKI01000018">
    <property type="protein sequence ID" value="PAQ00938.1"/>
    <property type="molecule type" value="Genomic_DNA"/>
</dbReference>
<dbReference type="Pfam" id="PF00528">
    <property type="entry name" value="BPD_transp_1"/>
    <property type="match status" value="1"/>
</dbReference>
<gene>
    <name evidence="10" type="ORF">CIT25_16420</name>
</gene>
<dbReference type="GO" id="GO:0005886">
    <property type="term" value="C:plasma membrane"/>
    <property type="evidence" value="ECO:0007669"/>
    <property type="project" value="UniProtKB-SubCell"/>
</dbReference>
<evidence type="ECO:0000256" key="1">
    <source>
        <dbReference type="ARBA" id="ARBA00004429"/>
    </source>
</evidence>
<feature type="transmembrane region" description="Helical" evidence="8">
    <location>
        <begin position="136"/>
        <end position="156"/>
    </location>
</feature>
<feature type="transmembrane region" description="Helical" evidence="8">
    <location>
        <begin position="234"/>
        <end position="256"/>
    </location>
</feature>
<dbReference type="InterPro" id="IPR000515">
    <property type="entry name" value="MetI-like"/>
</dbReference>
<dbReference type="PANTHER" id="PTHR43357">
    <property type="entry name" value="INNER MEMBRANE ABC TRANSPORTER PERMEASE PROTEIN YDCV"/>
    <property type="match status" value="1"/>
</dbReference>
<dbReference type="PROSITE" id="PS50928">
    <property type="entry name" value="ABC_TM1"/>
    <property type="match status" value="1"/>
</dbReference>
<dbReference type="SUPFAM" id="SSF161098">
    <property type="entry name" value="MetI-like"/>
    <property type="match status" value="1"/>
</dbReference>
<feature type="transmembrane region" description="Helical" evidence="8">
    <location>
        <begin position="65"/>
        <end position="88"/>
    </location>
</feature>
<comment type="similarity">
    <text evidence="8">Belongs to the binding-protein-dependent transport system permease family.</text>
</comment>
<dbReference type="Gene3D" id="1.10.3720.10">
    <property type="entry name" value="MetI-like"/>
    <property type="match status" value="1"/>
</dbReference>
<protein>
    <recommendedName>
        <fullName evidence="9">ABC transmembrane type-1 domain-containing protein</fullName>
    </recommendedName>
</protein>
<organism evidence="10 11">
    <name type="scientific">Mesorhizobium mediterraneum</name>
    <dbReference type="NCBI Taxonomy" id="43617"/>
    <lineage>
        <taxon>Bacteria</taxon>
        <taxon>Pseudomonadati</taxon>
        <taxon>Pseudomonadota</taxon>
        <taxon>Alphaproteobacteria</taxon>
        <taxon>Hyphomicrobiales</taxon>
        <taxon>Phyllobacteriaceae</taxon>
        <taxon>Mesorhizobium</taxon>
    </lineage>
</organism>
<evidence type="ECO:0000313" key="11">
    <source>
        <dbReference type="Proteomes" id="UP000216215"/>
    </source>
</evidence>
<feature type="transmembrane region" description="Helical" evidence="8">
    <location>
        <begin position="100"/>
        <end position="124"/>
    </location>
</feature>
<evidence type="ECO:0000256" key="2">
    <source>
        <dbReference type="ARBA" id="ARBA00022448"/>
    </source>
</evidence>
<dbReference type="CDD" id="cd06261">
    <property type="entry name" value="TM_PBP2"/>
    <property type="match status" value="1"/>
</dbReference>
<keyword evidence="5 8" id="KW-0812">Transmembrane</keyword>
<name>A0AB36R7P9_9HYPH</name>
<evidence type="ECO:0000256" key="6">
    <source>
        <dbReference type="ARBA" id="ARBA00022989"/>
    </source>
</evidence>
<evidence type="ECO:0000256" key="8">
    <source>
        <dbReference type="RuleBase" id="RU363032"/>
    </source>
</evidence>
<keyword evidence="3" id="KW-1003">Cell membrane</keyword>
<feature type="transmembrane region" description="Helical" evidence="8">
    <location>
        <begin position="177"/>
        <end position="202"/>
    </location>
</feature>
<keyword evidence="4" id="KW-0997">Cell inner membrane</keyword>
<dbReference type="RefSeq" id="WP_095485612.1">
    <property type="nucleotide sequence ID" value="NZ_CP088151.1"/>
</dbReference>
<sequence length="269" mass="28577">MSADRFRKWLMYAYAATLLAFIILPLLIVVPMSLTSSNSLAFPTPGWSLRWYAELWVDQRWPNALWNSVVIGLSTTVLASLLGIPAAIGLAWSDFAGKRIIYAIIAAPLVTPVVIVGVAAFSFFATLGLVGNKLSIILVHTAMAVPVMLTTVVASLSTFDRTLLRAAASLGAGTMRTFFKVVLPLIAPGVITGAIIAFIISFDEVVVASFLSTGAERTLPRMIFSGVRESISPAIAAVAVLLIAFSAVLLGVIAILQSRSQTLRAKVSA</sequence>
<dbReference type="Proteomes" id="UP000216215">
    <property type="component" value="Unassembled WGS sequence"/>
</dbReference>
<evidence type="ECO:0000259" key="9">
    <source>
        <dbReference type="PROSITE" id="PS50928"/>
    </source>
</evidence>
<proteinExistence type="inferred from homology"/>
<evidence type="ECO:0000313" key="10">
    <source>
        <dbReference type="EMBL" id="PAQ00938.1"/>
    </source>
</evidence>
<keyword evidence="11" id="KW-1185">Reference proteome</keyword>
<dbReference type="InterPro" id="IPR035906">
    <property type="entry name" value="MetI-like_sf"/>
</dbReference>
<comment type="subcellular location">
    <subcellularLocation>
        <location evidence="1">Cell inner membrane</location>
        <topology evidence="1">Multi-pass membrane protein</topology>
    </subcellularLocation>
    <subcellularLocation>
        <location evidence="8">Cell membrane</location>
        <topology evidence="8">Multi-pass membrane protein</topology>
    </subcellularLocation>
</comment>
<dbReference type="PANTHER" id="PTHR43357:SF4">
    <property type="entry name" value="INNER MEMBRANE ABC TRANSPORTER PERMEASE PROTEIN YDCV"/>
    <property type="match status" value="1"/>
</dbReference>
<evidence type="ECO:0000256" key="5">
    <source>
        <dbReference type="ARBA" id="ARBA00022692"/>
    </source>
</evidence>
<dbReference type="AlphaFoldDB" id="A0AB36R7P9"/>
<reference evidence="11" key="1">
    <citation type="submission" date="2017-08" db="EMBL/GenBank/DDBJ databases">
        <title>Mesorhizobium wenxinae sp. nov., a novel rhizobial species isolated from root nodules of chickpea (Cicer arietinum L.).</title>
        <authorList>
            <person name="Zhang J."/>
        </authorList>
    </citation>
    <scope>NUCLEOTIDE SEQUENCE [LARGE SCALE GENOMIC DNA]</scope>
    <source>
        <strain evidence="11">USDA 3392</strain>
    </source>
</reference>
<evidence type="ECO:0000256" key="7">
    <source>
        <dbReference type="ARBA" id="ARBA00023136"/>
    </source>
</evidence>
<feature type="domain" description="ABC transmembrane type-1" evidence="9">
    <location>
        <begin position="65"/>
        <end position="253"/>
    </location>
</feature>
<evidence type="ECO:0000256" key="3">
    <source>
        <dbReference type="ARBA" id="ARBA00022475"/>
    </source>
</evidence>
<dbReference type="GO" id="GO:0055085">
    <property type="term" value="P:transmembrane transport"/>
    <property type="evidence" value="ECO:0007669"/>
    <property type="project" value="InterPro"/>
</dbReference>